<feature type="transmembrane region" description="Helical" evidence="1">
    <location>
        <begin position="258"/>
        <end position="282"/>
    </location>
</feature>
<keyword evidence="1" id="KW-0472">Membrane</keyword>
<name>A0ABS9AX62_9GAMM</name>
<proteinExistence type="predicted"/>
<evidence type="ECO:0000313" key="3">
    <source>
        <dbReference type="Proteomes" id="UP001320272"/>
    </source>
</evidence>
<organism evidence="2 3">
    <name type="scientific">Billgrantia aerodenitrificans</name>
    <dbReference type="NCBI Taxonomy" id="2733483"/>
    <lineage>
        <taxon>Bacteria</taxon>
        <taxon>Pseudomonadati</taxon>
        <taxon>Pseudomonadota</taxon>
        <taxon>Gammaproteobacteria</taxon>
        <taxon>Oceanospirillales</taxon>
        <taxon>Halomonadaceae</taxon>
        <taxon>Billgrantia</taxon>
    </lineage>
</organism>
<feature type="transmembrane region" description="Helical" evidence="1">
    <location>
        <begin position="333"/>
        <end position="358"/>
    </location>
</feature>
<dbReference type="Proteomes" id="UP001320272">
    <property type="component" value="Unassembled WGS sequence"/>
</dbReference>
<keyword evidence="1" id="KW-1133">Transmembrane helix</keyword>
<dbReference type="RefSeq" id="WP_234254869.1">
    <property type="nucleotide sequence ID" value="NZ_JABFTV010000010.1"/>
</dbReference>
<feature type="transmembrane region" description="Helical" evidence="1">
    <location>
        <begin position="94"/>
        <end position="113"/>
    </location>
</feature>
<sequence>MEDIKKHLRPVLAGILFYSILNFTPFLGIVYNSIVSPVFDSAVATYFLACFIAFLPVPFIAGDRRKGLIAGLVAVFAFTFPIKTNLFFNNFFSSSWLVVLSCYIGVISANLLIKELFSGKSDKDFTKSLKQDPESALVRKRVVVLSLAHRDDSTVSVDSVTTDKMITVGDSTTFVPHTTYTFRNNEKKVQDIWYKDDKGEEKKLRLINIEVDVREGHELELIYTSHGPLEYIKNHNTGVTVPIYNYVFDYKVINSSDVIARLLFSIASAIPFIGALLSFFSITTSYSFLNKPFKRSYLGKSTLIASIFATAISALFSLAVYSRFSTGNLSFEFTLKGIIVVAIAIMIAQSIALFLVSWRSKKMEKKLVNLI</sequence>
<keyword evidence="1" id="KW-0812">Transmembrane</keyword>
<feature type="transmembrane region" description="Helical" evidence="1">
    <location>
        <begin position="68"/>
        <end position="88"/>
    </location>
</feature>
<evidence type="ECO:0000256" key="1">
    <source>
        <dbReference type="SAM" id="Phobius"/>
    </source>
</evidence>
<dbReference type="EMBL" id="JABFTV010000010">
    <property type="protein sequence ID" value="MCE8026078.1"/>
    <property type="molecule type" value="Genomic_DNA"/>
</dbReference>
<accession>A0ABS9AX62</accession>
<feature type="transmembrane region" description="Helical" evidence="1">
    <location>
        <begin position="43"/>
        <end position="61"/>
    </location>
</feature>
<protein>
    <submittedName>
        <fullName evidence="2">Uncharacterized protein</fullName>
    </submittedName>
</protein>
<reference evidence="2 3" key="1">
    <citation type="journal article" date="2021" name="Front. Microbiol.">
        <title>Aerobic Denitrification and Heterotrophic Sulfur Oxidation in the Genus Halomonas Revealed by Six Novel Species Characterizations and Genome-Based Analysis.</title>
        <authorList>
            <person name="Wang L."/>
            <person name="Shao Z."/>
        </authorList>
    </citation>
    <scope>NUCLEOTIDE SEQUENCE [LARGE SCALE GENOMIC DNA]</scope>
    <source>
        <strain evidence="2 3">MCCC 1A11058</strain>
    </source>
</reference>
<evidence type="ECO:0000313" key="2">
    <source>
        <dbReference type="EMBL" id="MCE8026078.1"/>
    </source>
</evidence>
<comment type="caution">
    <text evidence="2">The sequence shown here is derived from an EMBL/GenBank/DDBJ whole genome shotgun (WGS) entry which is preliminary data.</text>
</comment>
<feature type="transmembrane region" description="Helical" evidence="1">
    <location>
        <begin position="12"/>
        <end position="31"/>
    </location>
</feature>
<gene>
    <name evidence="2" type="ORF">HOP59_18295</name>
</gene>
<feature type="transmembrane region" description="Helical" evidence="1">
    <location>
        <begin position="302"/>
        <end position="321"/>
    </location>
</feature>
<keyword evidence="3" id="KW-1185">Reference proteome</keyword>